<keyword evidence="3" id="KW-0145">Chemotaxis</keyword>
<accession>A0ABU1EFI7</accession>
<dbReference type="PROSITE" id="PS50111">
    <property type="entry name" value="CHEMOTAXIS_TRANSDUC_2"/>
    <property type="match status" value="1"/>
</dbReference>
<evidence type="ECO:0000256" key="9">
    <source>
        <dbReference type="PROSITE-ProRule" id="PRU00284"/>
    </source>
</evidence>
<keyword evidence="6 10" id="KW-0472">Membrane</keyword>
<dbReference type="PANTHER" id="PTHR32089:SF112">
    <property type="entry name" value="LYSOZYME-LIKE PROTEIN-RELATED"/>
    <property type="match status" value="1"/>
</dbReference>
<evidence type="ECO:0000256" key="8">
    <source>
        <dbReference type="ARBA" id="ARBA00029447"/>
    </source>
</evidence>
<evidence type="ECO:0000256" key="1">
    <source>
        <dbReference type="ARBA" id="ARBA00004651"/>
    </source>
</evidence>
<evidence type="ECO:0000256" key="5">
    <source>
        <dbReference type="ARBA" id="ARBA00022989"/>
    </source>
</evidence>
<evidence type="ECO:0000259" key="11">
    <source>
        <dbReference type="PROSITE" id="PS50111"/>
    </source>
</evidence>
<organism evidence="13 14">
    <name type="scientific">Clostridium aquiflavi</name>
    <dbReference type="NCBI Taxonomy" id="3073603"/>
    <lineage>
        <taxon>Bacteria</taxon>
        <taxon>Bacillati</taxon>
        <taxon>Bacillota</taxon>
        <taxon>Clostridia</taxon>
        <taxon>Eubacteriales</taxon>
        <taxon>Clostridiaceae</taxon>
        <taxon>Clostridium</taxon>
    </lineage>
</organism>
<evidence type="ECO:0000256" key="7">
    <source>
        <dbReference type="ARBA" id="ARBA00023224"/>
    </source>
</evidence>
<dbReference type="InterPro" id="IPR004089">
    <property type="entry name" value="MCPsignal_dom"/>
</dbReference>
<dbReference type="Pfam" id="PF02743">
    <property type="entry name" value="dCache_1"/>
    <property type="match status" value="1"/>
</dbReference>
<dbReference type="CDD" id="cd12912">
    <property type="entry name" value="PDC2_MCP_like"/>
    <property type="match status" value="1"/>
</dbReference>
<dbReference type="CDD" id="cd06225">
    <property type="entry name" value="HAMP"/>
    <property type="match status" value="1"/>
</dbReference>
<comment type="subcellular location">
    <subcellularLocation>
        <location evidence="1">Cell membrane</location>
        <topology evidence="1">Multi-pass membrane protein</topology>
    </subcellularLocation>
</comment>
<evidence type="ECO:0000256" key="10">
    <source>
        <dbReference type="SAM" id="Phobius"/>
    </source>
</evidence>
<keyword evidence="2" id="KW-1003">Cell membrane</keyword>
<evidence type="ECO:0000256" key="4">
    <source>
        <dbReference type="ARBA" id="ARBA00022692"/>
    </source>
</evidence>
<protein>
    <submittedName>
        <fullName evidence="13">Methyl-accepting chemotaxis protein</fullName>
    </submittedName>
</protein>
<dbReference type="CDD" id="cd18773">
    <property type="entry name" value="PDC1_HK_sensor"/>
    <property type="match status" value="1"/>
</dbReference>
<feature type="domain" description="Methyl-accepting transducer" evidence="11">
    <location>
        <begin position="399"/>
        <end position="650"/>
    </location>
</feature>
<keyword evidence="4 10" id="KW-0812">Transmembrane</keyword>
<dbReference type="PANTHER" id="PTHR32089">
    <property type="entry name" value="METHYL-ACCEPTING CHEMOTAXIS PROTEIN MCPB"/>
    <property type="match status" value="1"/>
</dbReference>
<evidence type="ECO:0000313" key="13">
    <source>
        <dbReference type="EMBL" id="MDR5587038.1"/>
    </source>
</evidence>
<feature type="transmembrane region" description="Helical" evidence="10">
    <location>
        <begin position="303"/>
        <end position="321"/>
    </location>
</feature>
<dbReference type="RefSeq" id="WP_252212170.1">
    <property type="nucleotide sequence ID" value="NZ_JAVJAN010000013.1"/>
</dbReference>
<comment type="caution">
    <text evidence="13">The sequence shown here is derived from an EMBL/GenBank/DDBJ whole genome shotgun (WGS) entry which is preliminary data.</text>
</comment>
<keyword evidence="14" id="KW-1185">Reference proteome</keyword>
<evidence type="ECO:0000256" key="3">
    <source>
        <dbReference type="ARBA" id="ARBA00022500"/>
    </source>
</evidence>
<dbReference type="Pfam" id="PF00015">
    <property type="entry name" value="MCPsignal"/>
    <property type="match status" value="1"/>
</dbReference>
<name>A0ABU1EFI7_9CLOT</name>
<keyword evidence="7 9" id="KW-0807">Transducer</keyword>
<dbReference type="Gene3D" id="3.30.450.20">
    <property type="entry name" value="PAS domain"/>
    <property type="match status" value="2"/>
</dbReference>
<dbReference type="Gene3D" id="1.10.8.500">
    <property type="entry name" value="HAMP domain in histidine kinase"/>
    <property type="match status" value="1"/>
</dbReference>
<evidence type="ECO:0000256" key="6">
    <source>
        <dbReference type="ARBA" id="ARBA00023136"/>
    </source>
</evidence>
<dbReference type="SUPFAM" id="SSF58104">
    <property type="entry name" value="Methyl-accepting chemotaxis protein (MCP) signaling domain"/>
    <property type="match status" value="1"/>
</dbReference>
<dbReference type="Proteomes" id="UP001256646">
    <property type="component" value="Unassembled WGS sequence"/>
</dbReference>
<dbReference type="PROSITE" id="PS50885">
    <property type="entry name" value="HAMP"/>
    <property type="match status" value="1"/>
</dbReference>
<dbReference type="PRINTS" id="PR00260">
    <property type="entry name" value="CHEMTRNSDUCR"/>
</dbReference>
<gene>
    <name evidence="13" type="ORF">RGC78_06090</name>
</gene>
<sequence>MKKYRSIQTRFLQLSVGMICLFLVIMMTFISYRISVQAKSEYINNSNEQMNIVSSAINNFYNQVDANINMMATNPTVMKGDATITKYKDNSTKVDMTPSINGGIEQEIYEVFDQYAASHPETKYIYLATKDGGYINWPETYIPEKYDPTIRQWYKLAIDGNGEIKRTEPYIDTTNTMITSNARIVKDTDGNVIGAVGIDVEQSSISNILNNMKTGKTGFFMIVHKNGTIMADGNNEENNFKNIKDVNIENLDNLLKGDSKQFNVNIGGEKYFVNSKGVEGTEWNLAALISEKELKQNMIQTNIVFLCIAVIMVLAISVIIIKNVKKITNPIKEAAKYLAEIGKGNFMIEVNSKYLKREDEIGVIINGIQDMRTALVNLICKIKSESNSIENEVNNVIEDVNVLNSNLEDISAATEELTASVEETAATTDEMTTTSKEIEKAIISIADKSKEGANNAKEISNRANITKENVIASQKKANDIFINTKEKLEEAIESSGVVNQINILSDAIMKITEQTNLLALNAAIEAARAGDAGKGFSVVAEEIRKLAEQSKHTVLEIQEVTSKVTGSVNNLSSSANEVLKFVSIDIDKDYKTMLNVANVYNEDAKTIGDIITKFSIIAEELMCSMGNIMQSIEEVSQASSQGATGTAGIANRTCDVNNKSVEVVEEVSKTKQHIDKLREEISKFKIQ</sequence>
<evidence type="ECO:0000256" key="2">
    <source>
        <dbReference type="ARBA" id="ARBA00022475"/>
    </source>
</evidence>
<dbReference type="InterPro" id="IPR004090">
    <property type="entry name" value="Chemotax_Me-accpt_rcpt"/>
</dbReference>
<reference evidence="13 14" key="1">
    <citation type="submission" date="2023-09" db="EMBL/GenBank/DDBJ databases">
        <authorList>
            <person name="Zhai L."/>
        </authorList>
    </citation>
    <scope>NUCLEOTIDE SEQUENCE [LARGE SCALE GENOMIC DNA]</scope>
    <source>
        <strain evidence="13 14">5 N-1</strain>
    </source>
</reference>
<keyword evidence="5 10" id="KW-1133">Transmembrane helix</keyword>
<evidence type="ECO:0000313" key="14">
    <source>
        <dbReference type="Proteomes" id="UP001256646"/>
    </source>
</evidence>
<feature type="transmembrane region" description="Helical" evidence="10">
    <location>
        <begin position="12"/>
        <end position="32"/>
    </location>
</feature>
<dbReference type="InterPro" id="IPR033479">
    <property type="entry name" value="dCache_1"/>
</dbReference>
<proteinExistence type="inferred from homology"/>
<dbReference type="Gene3D" id="1.10.287.950">
    <property type="entry name" value="Methyl-accepting chemotaxis protein"/>
    <property type="match status" value="1"/>
</dbReference>
<dbReference type="EMBL" id="JAVJAN010000013">
    <property type="protein sequence ID" value="MDR5587038.1"/>
    <property type="molecule type" value="Genomic_DNA"/>
</dbReference>
<comment type="similarity">
    <text evidence="8">Belongs to the methyl-accepting chemotaxis (MCP) protein family.</text>
</comment>
<feature type="domain" description="HAMP" evidence="12">
    <location>
        <begin position="325"/>
        <end position="380"/>
    </location>
</feature>
<dbReference type="InterPro" id="IPR003660">
    <property type="entry name" value="HAMP_dom"/>
</dbReference>
<dbReference type="SMART" id="SM00283">
    <property type="entry name" value="MA"/>
    <property type="match status" value="1"/>
</dbReference>
<evidence type="ECO:0000259" key="12">
    <source>
        <dbReference type="PROSITE" id="PS50885"/>
    </source>
</evidence>